<dbReference type="EMBL" id="JACHXS010000013">
    <property type="protein sequence ID" value="MBB3224484.1"/>
    <property type="molecule type" value="Genomic_DNA"/>
</dbReference>
<proteinExistence type="predicted"/>
<evidence type="ECO:0000313" key="1">
    <source>
        <dbReference type="EMBL" id="MBB3224484.1"/>
    </source>
</evidence>
<dbReference type="Proteomes" id="UP000584325">
    <property type="component" value="Unassembled WGS sequence"/>
</dbReference>
<organism evidence="1 4">
    <name type="scientific">Pseudoduganella umbonata</name>
    <dbReference type="NCBI Taxonomy" id="864828"/>
    <lineage>
        <taxon>Bacteria</taxon>
        <taxon>Pseudomonadati</taxon>
        <taxon>Pseudomonadota</taxon>
        <taxon>Betaproteobacteria</taxon>
        <taxon>Burkholderiales</taxon>
        <taxon>Oxalobacteraceae</taxon>
        <taxon>Telluria group</taxon>
        <taxon>Pseudoduganella</taxon>
    </lineage>
</organism>
<name>A0A4P8HV83_9BURK</name>
<sequence length="431" mass="47784">MSRDERVSQKNRKRIAGQFSQLSESFHKNSSLANGLITSSRTIISSLPSVENHTLTQHLFAARNSVRKATPSSHTLELLFRLSHKDVKKAVSYLTPNFRNLDFEIEVRTWELHSVDKSSSAFSERIDQIILSQILTIKIGTSVAGEVELIMPLFLRWQGATLDEIYVRAASTPLIKAIDDGGGLFVSGIRSRVVASVFANILSKKIDVALPMGLRSMNLQNRSIIVKDDIIRFHFTSRGARTRTDEGQAPVSDDGISIKLTDNFVDRMVREKVRIALADQDVSLSSFSIHFDRSSQKLIVILIGSTRFKKYFGNIKVSATGNAKVRQPIALLIGDGKNLLIRSVGAPSLVGEPWPSDVKAHMDTLIGGGVGVSVPDEAVEFIWNLLKRLGLRTKFALKPHTVSETISVNPFIVKSLLIREKDIILELFSSI</sequence>
<evidence type="ECO:0000313" key="4">
    <source>
        <dbReference type="Proteomes" id="UP000584325"/>
    </source>
</evidence>
<reference evidence="2 3" key="1">
    <citation type="submission" date="2019-05" db="EMBL/GenBank/DDBJ databases">
        <title>Draft Genome Sequences of Six Type Strains of the Genus Massilia.</title>
        <authorList>
            <person name="Miess H."/>
            <person name="Frediansyhah A."/>
            <person name="Gross H."/>
        </authorList>
    </citation>
    <scope>NUCLEOTIDE SEQUENCE [LARGE SCALE GENOMIC DNA]</scope>
    <source>
        <strain evidence="2 3">DSMZ 26121</strain>
    </source>
</reference>
<evidence type="ECO:0000313" key="3">
    <source>
        <dbReference type="Proteomes" id="UP000298763"/>
    </source>
</evidence>
<dbReference type="Proteomes" id="UP000298763">
    <property type="component" value="Chromosome"/>
</dbReference>
<accession>A0A4P8HV83</accession>
<reference evidence="1 4" key="2">
    <citation type="submission" date="2020-08" db="EMBL/GenBank/DDBJ databases">
        <title>Genomic Encyclopedia of Type Strains, Phase III (KMG-III): the genomes of soil and plant-associated and newly described type strains.</title>
        <authorList>
            <person name="Whitman W."/>
        </authorList>
    </citation>
    <scope>NUCLEOTIDE SEQUENCE [LARGE SCALE GENOMIC DNA]</scope>
    <source>
        <strain evidence="1 4">CECT 7753</strain>
    </source>
</reference>
<keyword evidence="3" id="KW-1185">Reference proteome</keyword>
<dbReference type="EMBL" id="CP040017">
    <property type="protein sequence ID" value="QCP13256.1"/>
    <property type="molecule type" value="Genomic_DNA"/>
</dbReference>
<evidence type="ECO:0000313" key="2">
    <source>
        <dbReference type="EMBL" id="QCP13256.1"/>
    </source>
</evidence>
<protein>
    <submittedName>
        <fullName evidence="1">Uncharacterized protein</fullName>
    </submittedName>
</protein>
<dbReference type="RefSeq" id="WP_137316047.1">
    <property type="nucleotide sequence ID" value="NZ_CP040017.1"/>
</dbReference>
<dbReference type="AlphaFoldDB" id="A0A4P8HV83"/>
<gene>
    <name evidence="2" type="ORF">FCL38_24615</name>
    <name evidence="1" type="ORF">FHS02_005349</name>
</gene>